<dbReference type="InterPro" id="IPR011701">
    <property type="entry name" value="MFS"/>
</dbReference>
<keyword evidence="4 8" id="KW-0812">Transmembrane</keyword>
<keyword evidence="11" id="KW-1185">Reference proteome</keyword>
<dbReference type="RefSeq" id="WP_285746520.1">
    <property type="nucleotide sequence ID" value="NZ_CP127162.1"/>
</dbReference>
<dbReference type="InterPro" id="IPR050189">
    <property type="entry name" value="MFS_Efflux_Transporters"/>
</dbReference>
<organism evidence="10 11">
    <name type="scientific">Paenibacillus polygoni</name>
    <dbReference type="NCBI Taxonomy" id="3050112"/>
    <lineage>
        <taxon>Bacteria</taxon>
        <taxon>Bacillati</taxon>
        <taxon>Bacillota</taxon>
        <taxon>Bacilli</taxon>
        <taxon>Bacillales</taxon>
        <taxon>Paenibacillaceae</taxon>
        <taxon>Paenibacillus</taxon>
    </lineage>
</organism>
<dbReference type="InterPro" id="IPR020846">
    <property type="entry name" value="MFS_dom"/>
</dbReference>
<evidence type="ECO:0000259" key="9">
    <source>
        <dbReference type="PROSITE" id="PS50850"/>
    </source>
</evidence>
<accession>A0ABY8X682</accession>
<feature type="transmembrane region" description="Helical" evidence="8">
    <location>
        <begin position="161"/>
        <end position="183"/>
    </location>
</feature>
<evidence type="ECO:0000256" key="8">
    <source>
        <dbReference type="SAM" id="Phobius"/>
    </source>
</evidence>
<dbReference type="Proteomes" id="UP001236415">
    <property type="component" value="Chromosome"/>
</dbReference>
<name>A0ABY8X682_9BACL</name>
<feature type="transmembrane region" description="Helical" evidence="8">
    <location>
        <begin position="364"/>
        <end position="383"/>
    </location>
</feature>
<feature type="transmembrane region" description="Helical" evidence="8">
    <location>
        <begin position="239"/>
        <end position="260"/>
    </location>
</feature>
<dbReference type="Gene3D" id="1.20.1250.20">
    <property type="entry name" value="MFS general substrate transporter like domains"/>
    <property type="match status" value="1"/>
</dbReference>
<feature type="transmembrane region" description="Helical" evidence="8">
    <location>
        <begin position="104"/>
        <end position="121"/>
    </location>
</feature>
<evidence type="ECO:0000313" key="11">
    <source>
        <dbReference type="Proteomes" id="UP001236415"/>
    </source>
</evidence>
<feature type="transmembrane region" description="Helical" evidence="8">
    <location>
        <begin position="133"/>
        <end position="155"/>
    </location>
</feature>
<dbReference type="CDD" id="cd17324">
    <property type="entry name" value="MFS_NepI_like"/>
    <property type="match status" value="1"/>
</dbReference>
<keyword evidence="3" id="KW-1003">Cell membrane</keyword>
<dbReference type="SUPFAM" id="SSF103473">
    <property type="entry name" value="MFS general substrate transporter"/>
    <property type="match status" value="1"/>
</dbReference>
<feature type="transmembrane region" description="Helical" evidence="8">
    <location>
        <begin position="204"/>
        <end position="227"/>
    </location>
</feature>
<evidence type="ECO:0000256" key="2">
    <source>
        <dbReference type="ARBA" id="ARBA00022448"/>
    </source>
</evidence>
<feature type="transmembrane region" description="Helical" evidence="8">
    <location>
        <begin position="339"/>
        <end position="358"/>
    </location>
</feature>
<evidence type="ECO:0000256" key="7">
    <source>
        <dbReference type="SAM" id="MobiDB-lite"/>
    </source>
</evidence>
<reference evidence="10 11" key="1">
    <citation type="submission" date="2023-06" db="EMBL/GenBank/DDBJ databases">
        <title>Paenibacillus polygonum sp. nov., an endophytic bacterium, isolated from Polygonum lapathifolium L. in Nanji Wetland National Nature Reserve, South of Poyang Lake, Jiangxi Province, China.</title>
        <authorList>
            <person name="Yu Z."/>
        </authorList>
    </citation>
    <scope>NUCLEOTIDE SEQUENCE [LARGE SCALE GENOMIC DNA]</scope>
    <source>
        <strain evidence="10 11">C31</strain>
    </source>
</reference>
<dbReference type="PROSITE" id="PS50850">
    <property type="entry name" value="MFS"/>
    <property type="match status" value="1"/>
</dbReference>
<evidence type="ECO:0000313" key="10">
    <source>
        <dbReference type="EMBL" id="WIV19996.1"/>
    </source>
</evidence>
<feature type="transmembrane region" description="Helical" evidence="8">
    <location>
        <begin position="9"/>
        <end position="31"/>
    </location>
</feature>
<keyword evidence="5 8" id="KW-1133">Transmembrane helix</keyword>
<feature type="transmembrane region" description="Helical" evidence="8">
    <location>
        <begin position="74"/>
        <end position="98"/>
    </location>
</feature>
<evidence type="ECO:0000256" key="5">
    <source>
        <dbReference type="ARBA" id="ARBA00022989"/>
    </source>
</evidence>
<feature type="transmembrane region" description="Helical" evidence="8">
    <location>
        <begin position="272"/>
        <end position="291"/>
    </location>
</feature>
<evidence type="ECO:0000256" key="3">
    <source>
        <dbReference type="ARBA" id="ARBA00022475"/>
    </source>
</evidence>
<feature type="transmembrane region" description="Helical" evidence="8">
    <location>
        <begin position="43"/>
        <end position="67"/>
    </location>
</feature>
<dbReference type="Pfam" id="PF07690">
    <property type="entry name" value="MFS_1"/>
    <property type="match status" value="1"/>
</dbReference>
<dbReference type="EMBL" id="CP127162">
    <property type="protein sequence ID" value="WIV19996.1"/>
    <property type="molecule type" value="Genomic_DNA"/>
</dbReference>
<comment type="subcellular location">
    <subcellularLocation>
        <location evidence="1">Cell membrane</location>
        <topology evidence="1">Multi-pass membrane protein</topology>
    </subcellularLocation>
</comment>
<gene>
    <name evidence="10" type="ORF">QPK24_04575</name>
</gene>
<evidence type="ECO:0000256" key="1">
    <source>
        <dbReference type="ARBA" id="ARBA00004651"/>
    </source>
</evidence>
<feature type="transmembrane region" description="Helical" evidence="8">
    <location>
        <begin position="297"/>
        <end position="318"/>
    </location>
</feature>
<dbReference type="PANTHER" id="PTHR43124">
    <property type="entry name" value="PURINE EFFLUX PUMP PBUE"/>
    <property type="match status" value="1"/>
</dbReference>
<evidence type="ECO:0000256" key="6">
    <source>
        <dbReference type="ARBA" id="ARBA00023136"/>
    </source>
</evidence>
<evidence type="ECO:0000256" key="4">
    <source>
        <dbReference type="ARBA" id="ARBA00022692"/>
    </source>
</evidence>
<proteinExistence type="predicted"/>
<keyword evidence="6 8" id="KW-0472">Membrane</keyword>
<dbReference type="PANTHER" id="PTHR43124:SF10">
    <property type="entry name" value="PURINE EFFLUX PUMP PBUE"/>
    <property type="match status" value="1"/>
</dbReference>
<dbReference type="InterPro" id="IPR036259">
    <property type="entry name" value="MFS_trans_sf"/>
</dbReference>
<feature type="domain" description="Major facilitator superfamily (MFS) profile" evidence="9">
    <location>
        <begin position="9"/>
        <end position="387"/>
    </location>
</feature>
<feature type="region of interest" description="Disordered" evidence="7">
    <location>
        <begin position="392"/>
        <end position="414"/>
    </location>
</feature>
<keyword evidence="2" id="KW-0813">Transport</keyword>
<protein>
    <submittedName>
        <fullName evidence="10">MFS transporter</fullName>
    </submittedName>
</protein>
<sequence>MPYPKEKGLIFSFTFMAFILGTTEYVIVGLLSEIAGDFGVTLAAAGILISGFALAYAIGTPLILSVLGHLPKRLLLLTGITLIIVLNMLSAVSTSFAFLMGTRVVTAILCGLSLSLAISVASDYVEKARRGRAISYILGGFTIANVFGVPIGTLVGQHFDWPATFILVSILGAGALLLNWIYIPRDIPIVNVSAKEQFVLLTNYRILLAFFIPAMGTAAIFTVFTYITPIMGKVMQLPSSLFSTVLFAYGLVTIVSNLIGGRIASGDYVGKLRIVFILQAVIFILFGLTAALPVIGLISLILIALTSYILNASTQLYLIDLAYMYVPKAKDFATSLMPVANNLGIAIGSFVGGLMIDISGLRALPWVAAGFTFIALVITAVSHRLDRKQGMQMNSNTMREEELPASGAHMSSPK</sequence>